<gene>
    <name evidence="2" type="ORF">GCM10023081_46850</name>
</gene>
<name>A0ABP7DJY1_9MICC</name>
<evidence type="ECO:0000313" key="2">
    <source>
        <dbReference type="EMBL" id="GAA3705446.1"/>
    </source>
</evidence>
<keyword evidence="3" id="KW-1185">Reference proteome</keyword>
<accession>A0ABP7DJY1</accession>
<feature type="region of interest" description="Disordered" evidence="1">
    <location>
        <begin position="32"/>
        <end position="53"/>
    </location>
</feature>
<protein>
    <submittedName>
        <fullName evidence="2">Uncharacterized protein</fullName>
    </submittedName>
</protein>
<evidence type="ECO:0000256" key="1">
    <source>
        <dbReference type="SAM" id="MobiDB-lite"/>
    </source>
</evidence>
<reference evidence="3" key="1">
    <citation type="journal article" date="2019" name="Int. J. Syst. Evol. Microbiol.">
        <title>The Global Catalogue of Microorganisms (GCM) 10K type strain sequencing project: providing services to taxonomists for standard genome sequencing and annotation.</title>
        <authorList>
            <consortium name="The Broad Institute Genomics Platform"/>
            <consortium name="The Broad Institute Genome Sequencing Center for Infectious Disease"/>
            <person name="Wu L."/>
            <person name="Ma J."/>
        </authorList>
    </citation>
    <scope>NUCLEOTIDE SEQUENCE [LARGE SCALE GENOMIC DNA]</scope>
    <source>
        <strain evidence="3">JCM 30742</strain>
    </source>
</reference>
<sequence length="53" mass="5776">MAIPETAKPDACTCDWEEVTELCDPETMIERTGPDLLCPTHPPLIRGAHGDTP</sequence>
<dbReference type="EMBL" id="BAABEO010000045">
    <property type="protein sequence ID" value="GAA3705446.1"/>
    <property type="molecule type" value="Genomic_DNA"/>
</dbReference>
<evidence type="ECO:0000313" key="3">
    <source>
        <dbReference type="Proteomes" id="UP001500752"/>
    </source>
</evidence>
<dbReference type="Proteomes" id="UP001500752">
    <property type="component" value="Unassembled WGS sequence"/>
</dbReference>
<comment type="caution">
    <text evidence="2">The sequence shown here is derived from an EMBL/GenBank/DDBJ whole genome shotgun (WGS) entry which is preliminary data.</text>
</comment>
<proteinExistence type="predicted"/>
<organism evidence="2 3">
    <name type="scientific">Arthrobacter ginkgonis</name>
    <dbReference type="NCBI Taxonomy" id="1630594"/>
    <lineage>
        <taxon>Bacteria</taxon>
        <taxon>Bacillati</taxon>
        <taxon>Actinomycetota</taxon>
        <taxon>Actinomycetes</taxon>
        <taxon>Micrococcales</taxon>
        <taxon>Micrococcaceae</taxon>
        <taxon>Arthrobacter</taxon>
    </lineage>
</organism>